<protein>
    <submittedName>
        <fullName evidence="2">Uncharacterized protein</fullName>
    </submittedName>
</protein>
<evidence type="ECO:0000256" key="1">
    <source>
        <dbReference type="SAM" id="SignalP"/>
    </source>
</evidence>
<keyword evidence="3" id="KW-1185">Reference proteome</keyword>
<name>A0A2K5U8L9_MACFA</name>
<proteinExistence type="predicted"/>
<feature type="signal peptide" evidence="1">
    <location>
        <begin position="1"/>
        <end position="24"/>
    </location>
</feature>
<dbReference type="PANTHER" id="PTHR46254:SF3">
    <property type="entry name" value="SECRETED PROTEIN"/>
    <property type="match status" value="1"/>
</dbReference>
<keyword evidence="1" id="KW-0732">Signal</keyword>
<evidence type="ECO:0000313" key="3">
    <source>
        <dbReference type="Proteomes" id="UP000233100"/>
    </source>
</evidence>
<sequence length="54" mass="6286">FTIVWTSSLFFFFFLFFFFEMESCSVIQAGVQWCDLSSLQPPPPGFKQFSCLSL</sequence>
<accession>A0A2K5U8L9</accession>
<dbReference type="VEuPathDB" id="HostDB:ENSMFAG00000001138"/>
<dbReference type="Ensembl" id="ENSMFAT00000021319.2">
    <property type="protein sequence ID" value="ENSMFAP00000008716.2"/>
    <property type="gene ID" value="ENSMFAG00000001138.2"/>
</dbReference>
<reference evidence="2 3" key="1">
    <citation type="submission" date="2013-03" db="EMBL/GenBank/DDBJ databases">
        <authorList>
            <person name="Warren W."/>
            <person name="Wilson R.K."/>
        </authorList>
    </citation>
    <scope>NUCLEOTIDE SEQUENCE</scope>
</reference>
<dbReference type="Bgee" id="ENSMFAG00000001138">
    <property type="expression patterns" value="Expressed in lymph node and 13 other cell types or tissues"/>
</dbReference>
<reference evidence="2" key="2">
    <citation type="submission" date="2025-08" db="UniProtKB">
        <authorList>
            <consortium name="Ensembl"/>
        </authorList>
    </citation>
    <scope>IDENTIFICATION</scope>
</reference>
<dbReference type="AlphaFoldDB" id="A0A2K5U8L9"/>
<organism evidence="2 3">
    <name type="scientific">Macaca fascicularis</name>
    <name type="common">Crab-eating macaque</name>
    <name type="synonym">Cynomolgus monkey</name>
    <dbReference type="NCBI Taxonomy" id="9541"/>
    <lineage>
        <taxon>Eukaryota</taxon>
        <taxon>Metazoa</taxon>
        <taxon>Chordata</taxon>
        <taxon>Craniata</taxon>
        <taxon>Vertebrata</taxon>
        <taxon>Euteleostomi</taxon>
        <taxon>Mammalia</taxon>
        <taxon>Eutheria</taxon>
        <taxon>Euarchontoglires</taxon>
        <taxon>Primates</taxon>
        <taxon>Haplorrhini</taxon>
        <taxon>Catarrhini</taxon>
        <taxon>Cercopithecidae</taxon>
        <taxon>Cercopithecinae</taxon>
        <taxon>Macaca</taxon>
    </lineage>
</organism>
<dbReference type="PANTHER" id="PTHR46254">
    <property type="entry name" value="PROTEIN GVQW1-RELATED"/>
    <property type="match status" value="1"/>
</dbReference>
<evidence type="ECO:0000313" key="2">
    <source>
        <dbReference type="Ensembl" id="ENSMFAP00000008716.2"/>
    </source>
</evidence>
<feature type="chain" id="PRO_5030050816" evidence="1">
    <location>
        <begin position="25"/>
        <end position="54"/>
    </location>
</feature>
<dbReference type="Proteomes" id="UP000233100">
    <property type="component" value="Chromosome 8"/>
</dbReference>
<dbReference type="GeneTree" id="ENSGT01050000247982"/>
<reference evidence="2" key="3">
    <citation type="submission" date="2025-09" db="UniProtKB">
        <authorList>
            <consortium name="Ensembl"/>
        </authorList>
    </citation>
    <scope>IDENTIFICATION</scope>
</reference>